<evidence type="ECO:0000313" key="4">
    <source>
        <dbReference type="Proteomes" id="UP000244959"/>
    </source>
</evidence>
<dbReference type="PATRIC" id="fig|1359184.3.peg.3223"/>
<dbReference type="Proteomes" id="UP000244959">
    <property type="component" value="Chromosome I"/>
</dbReference>
<proteinExistence type="predicted"/>
<gene>
    <name evidence="2" type="ORF">GILLIAM_01789</name>
    <name evidence="1" type="ORF">OTSGILL_0824</name>
</gene>
<evidence type="ECO:0000313" key="2">
    <source>
        <dbReference type="EMBL" id="SPR08886.1"/>
    </source>
</evidence>
<reference evidence="4" key="2">
    <citation type="submission" date="2018-03" db="EMBL/GenBank/DDBJ databases">
        <authorList>
            <person name="Batty M. E."/>
            <person name="Batty M E."/>
        </authorList>
    </citation>
    <scope>NUCLEOTIDE SEQUENCE [LARGE SCALE GENOMIC DNA]</scope>
    <source>
        <strain evidence="4">Gilliam</strain>
    </source>
</reference>
<keyword evidence="4" id="KW-1185">Reference proteome</keyword>
<dbReference type="AlphaFoldDB" id="A0A0F3MFK1"/>
<sequence length="45" mass="5653">MHRMRAQTALLERPKEIFIQFILQLVDRHILSTRYYMVDKLLYDW</sequence>
<dbReference type="Proteomes" id="UP000033769">
    <property type="component" value="Unassembled WGS sequence"/>
</dbReference>
<organism evidence="1 3">
    <name type="scientific">Orientia tsutsugamushi str. Gilliam</name>
    <dbReference type="NCBI Taxonomy" id="1359184"/>
    <lineage>
        <taxon>Bacteria</taxon>
        <taxon>Pseudomonadati</taxon>
        <taxon>Pseudomonadota</taxon>
        <taxon>Alphaproteobacteria</taxon>
        <taxon>Rickettsiales</taxon>
        <taxon>Rickettsiaceae</taxon>
        <taxon>Rickettsieae</taxon>
        <taxon>Orientia</taxon>
    </lineage>
</organism>
<name>A0A0F3MFK1_ORITS</name>
<reference evidence="2" key="3">
    <citation type="submission" date="2018-03" db="EMBL/GenBank/DDBJ databases">
        <authorList>
            <person name="Keele B.F."/>
        </authorList>
    </citation>
    <scope>NUCLEOTIDE SEQUENCE [LARGE SCALE GENOMIC DNA]</scope>
    <source>
        <strain evidence="2">Gilliam</strain>
    </source>
</reference>
<protein>
    <submittedName>
        <fullName evidence="1">Uncharacterized protein</fullName>
    </submittedName>
</protein>
<evidence type="ECO:0000313" key="3">
    <source>
        <dbReference type="Proteomes" id="UP000033769"/>
    </source>
</evidence>
<dbReference type="EMBL" id="LANO01000009">
    <property type="protein sequence ID" value="KJV53339.1"/>
    <property type="molecule type" value="Genomic_DNA"/>
</dbReference>
<accession>A0A0F3MFK1</accession>
<dbReference type="EMBL" id="LS398551">
    <property type="protein sequence ID" value="SPR08886.1"/>
    <property type="molecule type" value="Genomic_DNA"/>
</dbReference>
<evidence type="ECO:0000313" key="1">
    <source>
        <dbReference type="EMBL" id="KJV53339.1"/>
    </source>
</evidence>
<reference evidence="1 3" key="1">
    <citation type="submission" date="2015-02" db="EMBL/GenBank/DDBJ databases">
        <title>Genome Sequencing of Rickettsiales.</title>
        <authorList>
            <person name="Daugherty S.C."/>
            <person name="Su Q."/>
            <person name="Abolude K."/>
            <person name="Beier-Sexton M."/>
            <person name="Carlyon J.A."/>
            <person name="Carter R."/>
            <person name="Day N.P."/>
            <person name="Dumler S.J."/>
            <person name="Dyachenko V."/>
            <person name="Godinez A."/>
            <person name="Kurtti T.J."/>
            <person name="Lichay M."/>
            <person name="Mullins K.E."/>
            <person name="Ott S."/>
            <person name="Pappas-Brown V."/>
            <person name="Paris D.H."/>
            <person name="Patel P."/>
            <person name="Richards A.L."/>
            <person name="Sadzewicz L."/>
            <person name="Sears K."/>
            <person name="Seidman D."/>
            <person name="Sengamalay N."/>
            <person name="Stenos J."/>
            <person name="Tallon L.J."/>
            <person name="Vincent G."/>
            <person name="Fraser C.M."/>
            <person name="Munderloh U."/>
            <person name="Dunning-Hotopp J.C."/>
        </authorList>
    </citation>
    <scope>NUCLEOTIDE SEQUENCE [LARGE SCALE GENOMIC DNA]</scope>
    <source>
        <strain evidence="1 3">Gilliam</strain>
    </source>
</reference>